<dbReference type="PROSITE" id="PS00211">
    <property type="entry name" value="ABC_TRANSPORTER_1"/>
    <property type="match status" value="1"/>
</dbReference>
<organism evidence="11 12">
    <name type="scientific">Trujillonella endophytica</name>
    <dbReference type="NCBI Taxonomy" id="673521"/>
    <lineage>
        <taxon>Bacteria</taxon>
        <taxon>Bacillati</taxon>
        <taxon>Actinomycetota</taxon>
        <taxon>Actinomycetes</taxon>
        <taxon>Geodermatophilales</taxon>
        <taxon>Geodermatophilaceae</taxon>
        <taxon>Trujillonella</taxon>
    </lineage>
</organism>
<feature type="domain" description="ABC transporter" evidence="10">
    <location>
        <begin position="67"/>
        <end position="292"/>
    </location>
</feature>
<keyword evidence="7" id="KW-0472">Membrane</keyword>
<feature type="compositionally biased region" description="Low complexity" evidence="9">
    <location>
        <begin position="8"/>
        <end position="29"/>
    </location>
</feature>
<dbReference type="STRING" id="673521.SAMN05660991_01301"/>
<evidence type="ECO:0000313" key="12">
    <source>
        <dbReference type="Proteomes" id="UP000198960"/>
    </source>
</evidence>
<dbReference type="GO" id="GO:0046677">
    <property type="term" value="P:response to antibiotic"/>
    <property type="evidence" value="ECO:0007669"/>
    <property type="project" value="UniProtKB-KW"/>
</dbReference>
<keyword evidence="3" id="KW-1003">Cell membrane</keyword>
<dbReference type="InterPro" id="IPR050763">
    <property type="entry name" value="ABC_transporter_ATP-binding"/>
</dbReference>
<dbReference type="GO" id="GO:0005886">
    <property type="term" value="C:plasma membrane"/>
    <property type="evidence" value="ECO:0007669"/>
    <property type="project" value="UniProtKB-SubCell"/>
</dbReference>
<feature type="region of interest" description="Disordered" evidence="9">
    <location>
        <begin position="1"/>
        <end position="29"/>
    </location>
</feature>
<evidence type="ECO:0000256" key="4">
    <source>
        <dbReference type="ARBA" id="ARBA00022741"/>
    </source>
</evidence>
<evidence type="ECO:0000256" key="5">
    <source>
        <dbReference type="ARBA" id="ARBA00022840"/>
    </source>
</evidence>
<dbReference type="GO" id="GO:0005524">
    <property type="term" value="F:ATP binding"/>
    <property type="evidence" value="ECO:0007669"/>
    <property type="project" value="UniProtKB-KW"/>
</dbReference>
<dbReference type="CDD" id="cd03230">
    <property type="entry name" value="ABC_DR_subfamily_A"/>
    <property type="match status" value="1"/>
</dbReference>
<keyword evidence="5 11" id="KW-0067">ATP-binding</keyword>
<keyword evidence="2" id="KW-0813">Transport</keyword>
<proteinExistence type="predicted"/>
<dbReference type="Proteomes" id="UP000198960">
    <property type="component" value="Unassembled WGS sequence"/>
</dbReference>
<dbReference type="SMART" id="SM00382">
    <property type="entry name" value="AAA"/>
    <property type="match status" value="1"/>
</dbReference>
<dbReference type="InterPro" id="IPR027417">
    <property type="entry name" value="P-loop_NTPase"/>
</dbReference>
<dbReference type="Gene3D" id="3.40.50.300">
    <property type="entry name" value="P-loop containing nucleotide triphosphate hydrolases"/>
    <property type="match status" value="1"/>
</dbReference>
<dbReference type="EMBL" id="FOEE01000003">
    <property type="protein sequence ID" value="SEO69295.1"/>
    <property type="molecule type" value="Genomic_DNA"/>
</dbReference>
<evidence type="ECO:0000256" key="7">
    <source>
        <dbReference type="ARBA" id="ARBA00023136"/>
    </source>
</evidence>
<keyword evidence="8" id="KW-0046">Antibiotic resistance</keyword>
<dbReference type="InterPro" id="IPR003439">
    <property type="entry name" value="ABC_transporter-like_ATP-bd"/>
</dbReference>
<evidence type="ECO:0000256" key="2">
    <source>
        <dbReference type="ARBA" id="ARBA00022448"/>
    </source>
</evidence>
<dbReference type="PROSITE" id="PS50893">
    <property type="entry name" value="ABC_TRANSPORTER_2"/>
    <property type="match status" value="1"/>
</dbReference>
<reference evidence="12" key="1">
    <citation type="submission" date="2016-10" db="EMBL/GenBank/DDBJ databases">
        <authorList>
            <person name="Varghese N."/>
            <person name="Submissions S."/>
        </authorList>
    </citation>
    <scope>NUCLEOTIDE SEQUENCE [LARGE SCALE GENOMIC DNA]</scope>
    <source>
        <strain evidence="12">DSM 45413</strain>
    </source>
</reference>
<dbReference type="PANTHER" id="PTHR42711:SF16">
    <property type="entry name" value="ABC TRANSPORTER ATP-BINDING PROTEIN"/>
    <property type="match status" value="1"/>
</dbReference>
<evidence type="ECO:0000256" key="8">
    <source>
        <dbReference type="ARBA" id="ARBA00023251"/>
    </source>
</evidence>
<keyword evidence="6" id="KW-1278">Translocase</keyword>
<dbReference type="Pfam" id="PF00005">
    <property type="entry name" value="ABC_tran"/>
    <property type="match status" value="1"/>
</dbReference>
<gene>
    <name evidence="11" type="ORF">SAMN05660991_01301</name>
</gene>
<evidence type="ECO:0000256" key="9">
    <source>
        <dbReference type="SAM" id="MobiDB-lite"/>
    </source>
</evidence>
<protein>
    <submittedName>
        <fullName evidence="11">ABC-2 type transport system ATP-binding protein</fullName>
    </submittedName>
</protein>
<keyword evidence="4" id="KW-0547">Nucleotide-binding</keyword>
<name>A0A1H8RSG5_9ACTN</name>
<dbReference type="PANTHER" id="PTHR42711">
    <property type="entry name" value="ABC TRANSPORTER ATP-BINDING PROTEIN"/>
    <property type="match status" value="1"/>
</dbReference>
<comment type="subcellular location">
    <subcellularLocation>
        <location evidence="1">Cell membrane</location>
        <topology evidence="1">Peripheral membrane protein</topology>
    </subcellularLocation>
</comment>
<dbReference type="FunFam" id="3.40.50.300:FF:000589">
    <property type="entry name" value="ABC transporter, ATP-binding subunit"/>
    <property type="match status" value="1"/>
</dbReference>
<evidence type="ECO:0000256" key="3">
    <source>
        <dbReference type="ARBA" id="ARBA00022475"/>
    </source>
</evidence>
<evidence type="ECO:0000256" key="6">
    <source>
        <dbReference type="ARBA" id="ARBA00022967"/>
    </source>
</evidence>
<evidence type="ECO:0000256" key="1">
    <source>
        <dbReference type="ARBA" id="ARBA00004202"/>
    </source>
</evidence>
<dbReference type="InterPro" id="IPR003593">
    <property type="entry name" value="AAA+_ATPase"/>
</dbReference>
<accession>A0A1H8RSG5</accession>
<dbReference type="GO" id="GO:0016887">
    <property type="term" value="F:ATP hydrolysis activity"/>
    <property type="evidence" value="ECO:0007669"/>
    <property type="project" value="InterPro"/>
</dbReference>
<dbReference type="AlphaFoldDB" id="A0A1H8RSG5"/>
<keyword evidence="12" id="KW-1185">Reference proteome</keyword>
<evidence type="ECO:0000313" key="11">
    <source>
        <dbReference type="EMBL" id="SEO69295.1"/>
    </source>
</evidence>
<sequence length="342" mass="36019">MPEWGMEGSAKGAAGGSTHAGTAAGRGATRSVAMGRGHWALVSSPTEVPAASAAPRPDSPVDPDAAISVRRLVRHYGAFPAVDGLDLDIARGEIFALLGPNGAGKTTTVEICEGFRKRDSGDVRVLGEDPATAGRHWKAQLGIVLQSGAGDSQLTCRELLRAQASYYPDPRDPDEVLELVGLTEKAGVRGRALSGGQRRRLDVALGIVGRPTLLFLDEPTTGFDPEARRQFWSLIRSLRDLGTTMLLTTHYLDEAEALADRVGVIARGRLVEVAVPSALGGRGSAPAVVSWTECGARRTEATQTPTALVSELAGRFGGEVPDLAVARPTLEDVYLRMIGDPA</sequence>
<evidence type="ECO:0000259" key="10">
    <source>
        <dbReference type="PROSITE" id="PS50893"/>
    </source>
</evidence>
<dbReference type="SUPFAM" id="SSF52540">
    <property type="entry name" value="P-loop containing nucleoside triphosphate hydrolases"/>
    <property type="match status" value="1"/>
</dbReference>
<dbReference type="InterPro" id="IPR017871">
    <property type="entry name" value="ABC_transporter-like_CS"/>
</dbReference>